<dbReference type="Proteomes" id="UP000078113">
    <property type="component" value="Unassembled WGS sequence"/>
</dbReference>
<reference evidence="2" key="1">
    <citation type="submission" date="2016-04" db="EMBL/GenBank/DDBJ databases">
        <authorList>
            <person name="Nguyen H.D."/>
            <person name="Samba Siva P."/>
            <person name="Cullis J."/>
            <person name="Levesque C.A."/>
            <person name="Hambleton S."/>
        </authorList>
    </citation>
    <scope>NUCLEOTIDE SEQUENCE</scope>
    <source>
        <strain evidence="2">DAOMC 236422</strain>
    </source>
</reference>
<dbReference type="AlphaFoldDB" id="A0A8X7T661"/>
<evidence type="ECO:0000256" key="1">
    <source>
        <dbReference type="SAM" id="MobiDB-lite"/>
    </source>
</evidence>
<name>A0A8X7T661_9BASI</name>
<comment type="caution">
    <text evidence="2">The sequence shown here is derived from an EMBL/GenBank/DDBJ whole genome shotgun (WGS) entry which is preliminary data.</text>
</comment>
<proteinExistence type="predicted"/>
<accession>A0A8X7T661</accession>
<evidence type="ECO:0000313" key="3">
    <source>
        <dbReference type="Proteomes" id="UP000078113"/>
    </source>
</evidence>
<organism evidence="2 3">
    <name type="scientific">Tilletia walkeri</name>
    <dbReference type="NCBI Taxonomy" id="117179"/>
    <lineage>
        <taxon>Eukaryota</taxon>
        <taxon>Fungi</taxon>
        <taxon>Dikarya</taxon>
        <taxon>Basidiomycota</taxon>
        <taxon>Ustilaginomycotina</taxon>
        <taxon>Exobasidiomycetes</taxon>
        <taxon>Tilletiales</taxon>
        <taxon>Tilletiaceae</taxon>
        <taxon>Tilletia</taxon>
    </lineage>
</organism>
<sequence length="221" mass="24622">MAQPHANGESEPTIKAFQQMSMKDKASTLDSVQVIGEDEDSESDDDFDPDASRDEDSEDDDVSEQANSSEMGEAHDDLSALEREDDDASDEDYDPDASRDEYGDDLADDQMNDNAELGRPDFNEVKEELAGLKQDMKDDELPALARAALAQAEQESLLREHDRLREEAFDPSEVDDIQAELKGLRQDQRDPNLLILARAALARGEQEGIKQEDNDEDVVMS</sequence>
<feature type="region of interest" description="Disordered" evidence="1">
    <location>
        <begin position="1"/>
        <end position="124"/>
    </location>
</feature>
<evidence type="ECO:0000313" key="2">
    <source>
        <dbReference type="EMBL" id="KAE8268953.1"/>
    </source>
</evidence>
<feature type="compositionally biased region" description="Acidic residues" evidence="1">
    <location>
        <begin position="83"/>
        <end position="95"/>
    </location>
</feature>
<feature type="compositionally biased region" description="Basic and acidic residues" evidence="1">
    <location>
        <begin position="72"/>
        <end position="82"/>
    </location>
</feature>
<gene>
    <name evidence="2" type="ORF">A4X09_0g3388</name>
</gene>
<feature type="compositionally biased region" description="Acidic residues" evidence="1">
    <location>
        <begin position="102"/>
        <end position="111"/>
    </location>
</feature>
<dbReference type="EMBL" id="LWDG02000119">
    <property type="protein sequence ID" value="KAE8268953.1"/>
    <property type="molecule type" value="Genomic_DNA"/>
</dbReference>
<reference evidence="2" key="2">
    <citation type="journal article" date="2019" name="IMA Fungus">
        <title>Genome sequencing and comparison of five Tilletia species to identify candidate genes for the detection of regulated species infecting wheat.</title>
        <authorList>
            <person name="Nguyen H.D.T."/>
            <person name="Sultana T."/>
            <person name="Kesanakurti P."/>
            <person name="Hambleton S."/>
        </authorList>
    </citation>
    <scope>NUCLEOTIDE SEQUENCE</scope>
    <source>
        <strain evidence="2">DAOMC 236422</strain>
    </source>
</reference>
<keyword evidence="3" id="KW-1185">Reference proteome</keyword>
<protein>
    <submittedName>
        <fullName evidence="2">Uncharacterized protein</fullName>
    </submittedName>
</protein>
<feature type="compositionally biased region" description="Acidic residues" evidence="1">
    <location>
        <begin position="36"/>
        <end position="63"/>
    </location>
</feature>